<dbReference type="KEGG" id="ade:Adeh_4204"/>
<evidence type="ECO:0000313" key="3">
    <source>
        <dbReference type="Proteomes" id="UP000001935"/>
    </source>
</evidence>
<accession>Q2IHA6</accession>
<dbReference type="HOGENOM" id="CLU_042259_0_0_7"/>
<protein>
    <recommendedName>
        <fullName evidence="4">DUF155 domain-containing protein</fullName>
    </recommendedName>
</protein>
<dbReference type="Proteomes" id="UP000001935">
    <property type="component" value="Chromosome"/>
</dbReference>
<name>Q2IHA6_ANADE</name>
<reference evidence="2" key="1">
    <citation type="submission" date="2006-01" db="EMBL/GenBank/DDBJ databases">
        <title>Complete sequence of Anaeromyxobacter dehalogenans 2CP-C.</title>
        <authorList>
            <consortium name="US DOE Joint Genome Institute"/>
            <person name="Copeland A."/>
            <person name="Lucas S."/>
            <person name="Lapidus A."/>
            <person name="Barry K."/>
            <person name="Detter J.C."/>
            <person name="Glavina T."/>
            <person name="Hammon N."/>
            <person name="Israni S."/>
            <person name="Pitluck S."/>
            <person name="Brettin T."/>
            <person name="Bruce D."/>
            <person name="Han C."/>
            <person name="Tapia R."/>
            <person name="Gilna P."/>
            <person name="Kiss H."/>
            <person name="Schmutz J."/>
            <person name="Larimer F."/>
            <person name="Land M."/>
            <person name="Kyrpides N."/>
            <person name="Anderson I."/>
            <person name="Sanford R.A."/>
            <person name="Ritalahti K.M."/>
            <person name="Thomas H.S."/>
            <person name="Kirby J.R."/>
            <person name="Zhulin I.B."/>
            <person name="Loeffler F.E."/>
            <person name="Richardson P."/>
        </authorList>
    </citation>
    <scope>NUCLEOTIDE SEQUENCE</scope>
    <source>
        <strain evidence="2">2CP-C</strain>
    </source>
</reference>
<dbReference type="EMBL" id="CP000251">
    <property type="protein sequence ID" value="ABC83968.1"/>
    <property type="molecule type" value="Genomic_DNA"/>
</dbReference>
<organism evidence="2 3">
    <name type="scientific">Anaeromyxobacter dehalogenans (strain 2CP-C)</name>
    <dbReference type="NCBI Taxonomy" id="290397"/>
    <lineage>
        <taxon>Bacteria</taxon>
        <taxon>Pseudomonadati</taxon>
        <taxon>Myxococcota</taxon>
        <taxon>Myxococcia</taxon>
        <taxon>Myxococcales</taxon>
        <taxon>Cystobacterineae</taxon>
        <taxon>Anaeromyxobacteraceae</taxon>
        <taxon>Anaeromyxobacter</taxon>
    </lineage>
</organism>
<gene>
    <name evidence="2" type="ordered locus">Adeh_4204</name>
</gene>
<feature type="region of interest" description="Disordered" evidence="1">
    <location>
        <begin position="1"/>
        <end position="42"/>
    </location>
</feature>
<dbReference type="AlphaFoldDB" id="Q2IHA6"/>
<proteinExistence type="predicted"/>
<evidence type="ECO:0000313" key="2">
    <source>
        <dbReference type="EMBL" id="ABC83968.1"/>
    </source>
</evidence>
<dbReference type="STRING" id="290397.Adeh_4204"/>
<evidence type="ECO:0008006" key="4">
    <source>
        <dbReference type="Google" id="ProtNLM"/>
    </source>
</evidence>
<evidence type="ECO:0000256" key="1">
    <source>
        <dbReference type="SAM" id="MobiDB-lite"/>
    </source>
</evidence>
<sequence>MPGQGPLEEVPQDARPRWKLAGRGPRWTRPRSPAFPNPARASRVEGMRTLDGPRVADGEVLVYRLFDVADAVDLVAAERAASAPAGRLRLEGAQSASALEFPRPPLQLALGPRDLPLGDGTRPAEASAHVFDYGVVSIRYRLPIAPGTSLGAMVPLAEALFVEPSPALDAAARREADAVARALGSALERPHAWEGLESYQVFLVRRFEEGSIPANDLLSGGHVPELLLGETSAVPLSAAERQEVLSHRFSYLQDDLAVVHWNSAFVSEPSGVEDIPDLLEFATAHLLELRYYDALLDTELHRIYDEIEAGGSPVANVFTRRYRKLQRRTAALLLELSEMIERLENAVKIVGDLYLARLYQSAVRRFRLPAWQESVLRKQRLLAEVNDLIGDAADTSRSELLELAIILLIVFEIVAALT</sequence>
<dbReference type="eggNOG" id="COG1723">
    <property type="taxonomic scope" value="Bacteria"/>
</dbReference>